<evidence type="ECO:0000313" key="2">
    <source>
        <dbReference type="EMBL" id="KIZ02112.1"/>
    </source>
</evidence>
<sequence>MRQELRVRRARHARALKARPEQVARRCADAFAEETHPRVPDGRIPVTKAALLIALEDEAAAAAAALAPLAARPAAAAAHLDRSSGGAATWSLSRLDALADDALRHFAARHGPSAHPAAAPAGGPDSPDGLDRTPRAPAPPSTQRVQPVRAWLPGPGGAGALRDLGARLQSGLAALLRPAAPTRVNASGAAAASEALGAAAAGNAAAGGARGRRDGPRPAAAVGGDGGSGADALALVRRYPLAALGSVNAVLFQQQGYTACNRWGDPSPDPCNPVITLLLRAPPRRPGSDAQLSSVLERGAGGCVALCILYSAVCARLGLELAVRVLVDEGGSHYCLAWPADAPLAAAGVGRCVVDVYGRGALLTVDEVCELFGVTQEDLLTPSSRRQLLAALLADLLAAHWAAACGTGASPAARLPLLPATALDARVQRLDGAALERAAAAASKRVALLPHCQEARLQLGLLHYFGGAYQDAWLELGILLERARAGADGADDTERAAPVEGSAPGGAGGGATAGPAGAVLAPEVLRDAELLWEKLQLELLVAA</sequence>
<dbReference type="AlphaFoldDB" id="A0A0D2MNM2"/>
<feature type="compositionally biased region" description="Gly residues" evidence="1">
    <location>
        <begin position="503"/>
        <end position="512"/>
    </location>
</feature>
<dbReference type="PANTHER" id="PTHR31350:SF29">
    <property type="entry name" value="PROTEIN SIRB1 N-TERMINAL DOMAIN-CONTAINING PROTEIN"/>
    <property type="match status" value="1"/>
</dbReference>
<dbReference type="STRING" id="145388.A0A0D2MNM2"/>
<evidence type="ECO:0000256" key="1">
    <source>
        <dbReference type="SAM" id="MobiDB-lite"/>
    </source>
</evidence>
<dbReference type="EMBL" id="KK101119">
    <property type="protein sequence ID" value="KIZ02112.1"/>
    <property type="molecule type" value="Genomic_DNA"/>
</dbReference>
<feature type="region of interest" description="Disordered" evidence="1">
    <location>
        <begin position="206"/>
        <end position="226"/>
    </location>
</feature>
<keyword evidence="3" id="KW-1185">Reference proteome</keyword>
<reference evidence="2 3" key="1">
    <citation type="journal article" date="2013" name="BMC Genomics">
        <title>Reconstruction of the lipid metabolism for the microalga Monoraphidium neglectum from its genome sequence reveals characteristics suitable for biofuel production.</title>
        <authorList>
            <person name="Bogen C."/>
            <person name="Al-Dilaimi A."/>
            <person name="Albersmeier A."/>
            <person name="Wichmann J."/>
            <person name="Grundmann M."/>
            <person name="Rupp O."/>
            <person name="Lauersen K.J."/>
            <person name="Blifernez-Klassen O."/>
            <person name="Kalinowski J."/>
            <person name="Goesmann A."/>
            <person name="Mussgnug J.H."/>
            <person name="Kruse O."/>
        </authorList>
    </citation>
    <scope>NUCLEOTIDE SEQUENCE [LARGE SCALE GENOMIC DNA]</scope>
    <source>
        <strain evidence="2 3">SAG 48.87</strain>
    </source>
</reference>
<name>A0A0D2MNM2_9CHLO</name>
<evidence type="ECO:0008006" key="4">
    <source>
        <dbReference type="Google" id="ProtNLM"/>
    </source>
</evidence>
<dbReference type="Proteomes" id="UP000054498">
    <property type="component" value="Unassembled WGS sequence"/>
</dbReference>
<feature type="region of interest" description="Disordered" evidence="1">
    <location>
        <begin position="490"/>
        <end position="512"/>
    </location>
</feature>
<dbReference type="RefSeq" id="XP_013901131.1">
    <property type="nucleotide sequence ID" value="XM_014045677.1"/>
</dbReference>
<proteinExistence type="predicted"/>
<organism evidence="2 3">
    <name type="scientific">Monoraphidium neglectum</name>
    <dbReference type="NCBI Taxonomy" id="145388"/>
    <lineage>
        <taxon>Eukaryota</taxon>
        <taxon>Viridiplantae</taxon>
        <taxon>Chlorophyta</taxon>
        <taxon>core chlorophytes</taxon>
        <taxon>Chlorophyceae</taxon>
        <taxon>CS clade</taxon>
        <taxon>Sphaeropleales</taxon>
        <taxon>Selenastraceae</taxon>
        <taxon>Monoraphidium</taxon>
    </lineage>
</organism>
<dbReference type="OrthoDB" id="28868at2759"/>
<protein>
    <recommendedName>
        <fullName evidence="4">Protein SirB1 N-terminal domain-containing protein</fullName>
    </recommendedName>
</protein>
<gene>
    <name evidence="2" type="ORF">MNEG_5847</name>
</gene>
<feature type="region of interest" description="Disordered" evidence="1">
    <location>
        <begin position="111"/>
        <end position="152"/>
    </location>
</feature>
<feature type="compositionally biased region" description="Low complexity" evidence="1">
    <location>
        <begin position="111"/>
        <end position="127"/>
    </location>
</feature>
<dbReference type="GeneID" id="25738724"/>
<dbReference type="PANTHER" id="PTHR31350">
    <property type="entry name" value="SI:DKEY-261L7.2"/>
    <property type="match status" value="1"/>
</dbReference>
<dbReference type="KEGG" id="mng:MNEG_5847"/>
<accession>A0A0D2MNM2</accession>
<evidence type="ECO:0000313" key="3">
    <source>
        <dbReference type="Proteomes" id="UP000054498"/>
    </source>
</evidence>